<organism evidence="1 2">
    <name type="scientific">Stenotrophomonas maltophilia</name>
    <name type="common">Pseudomonas maltophilia</name>
    <name type="synonym">Xanthomonas maltophilia</name>
    <dbReference type="NCBI Taxonomy" id="40324"/>
    <lineage>
        <taxon>Bacteria</taxon>
        <taxon>Pseudomonadati</taxon>
        <taxon>Pseudomonadota</taxon>
        <taxon>Gammaproteobacteria</taxon>
        <taxon>Lysobacterales</taxon>
        <taxon>Lysobacteraceae</taxon>
        <taxon>Stenotrophomonas</taxon>
        <taxon>Stenotrophomonas maltophilia group</taxon>
    </lineage>
</organism>
<protein>
    <submittedName>
        <fullName evidence="1">Uncharacterized protein</fullName>
    </submittedName>
</protein>
<dbReference type="EMBL" id="WNDS01000006">
    <property type="protein sequence ID" value="KAF1013041.1"/>
    <property type="molecule type" value="Genomic_DNA"/>
</dbReference>
<dbReference type="Proteomes" id="UP000487117">
    <property type="component" value="Unassembled WGS sequence"/>
</dbReference>
<name>A0A7V8JK93_STEMA</name>
<gene>
    <name evidence="1" type="ORF">GAK31_03868</name>
</gene>
<reference evidence="2" key="1">
    <citation type="journal article" date="2020" name="MBio">
        <title>Horizontal gene transfer to a defensive symbiont with a reduced genome amongst a multipartite beetle microbiome.</title>
        <authorList>
            <person name="Waterworth S.C."/>
            <person name="Florez L.V."/>
            <person name="Rees E.R."/>
            <person name="Hertweck C."/>
            <person name="Kaltenpoth M."/>
            <person name="Kwan J.C."/>
        </authorList>
    </citation>
    <scope>NUCLEOTIDE SEQUENCE [LARGE SCALE GENOMIC DNA]</scope>
</reference>
<evidence type="ECO:0000313" key="1">
    <source>
        <dbReference type="EMBL" id="KAF1013041.1"/>
    </source>
</evidence>
<dbReference type="AlphaFoldDB" id="A0A7V8JK93"/>
<accession>A0A7V8JK93</accession>
<sequence>MPSALLVGVALLVGTGGWAVLRWQHAAHASTSMQEALRRAACSIDLAADFSEPLQTGWLPTGSMHTALNGRRDVGLMVALEGPHSHGQLFVQASKRGGRWDYPAVYVLGHDHQTYDLSALDDEEAAGECALQACRDGGGCGGGLAL</sequence>
<proteinExistence type="predicted"/>
<comment type="caution">
    <text evidence="1">The sequence shown here is derived from an EMBL/GenBank/DDBJ whole genome shotgun (WGS) entry which is preliminary data.</text>
</comment>
<evidence type="ECO:0000313" key="2">
    <source>
        <dbReference type="Proteomes" id="UP000487117"/>
    </source>
</evidence>